<evidence type="ECO:0000313" key="2">
    <source>
        <dbReference type="EMBL" id="GFK92271.1"/>
    </source>
</evidence>
<name>A0A6V8LP46_9BACT</name>
<evidence type="ECO:0000259" key="1">
    <source>
        <dbReference type="Pfam" id="PF09345"/>
    </source>
</evidence>
<dbReference type="EMBL" id="BLTE01000001">
    <property type="protein sequence ID" value="GFK92271.1"/>
    <property type="molecule type" value="Genomic_DNA"/>
</dbReference>
<accession>A0A6V8LP46</accession>
<reference evidence="2 3" key="2">
    <citation type="submission" date="2020-05" db="EMBL/GenBank/DDBJ databases">
        <title>Draft genome sequence of Desulfovibrio sp. strainFSS-1.</title>
        <authorList>
            <person name="Shimoshige H."/>
            <person name="Kobayashi H."/>
            <person name="Maekawa T."/>
        </authorList>
    </citation>
    <scope>NUCLEOTIDE SEQUENCE [LARGE SCALE GENOMIC DNA]</scope>
    <source>
        <strain evidence="2 3">SIID29052-01</strain>
    </source>
</reference>
<sequence length="125" mass="14178">MQSLDIPATHTSPLIRFEPEEAVLRMEGESYPEYSFEFYQPVMIWLKERLGAGHGLSVVIDISYMNSSSTKCMLDILDLLEEAHGQGAPVRVEWRYDAANPRALDLAHEFEEEVTFPFAIVAVES</sequence>
<gene>
    <name evidence="2" type="ORF">NNJEOMEG_00093</name>
</gene>
<keyword evidence="3" id="KW-1185">Reference proteome</keyword>
<protein>
    <recommendedName>
        <fullName evidence="1">SiaC family regulatory phosphoprotein domain-containing protein</fullName>
    </recommendedName>
</protein>
<evidence type="ECO:0000313" key="3">
    <source>
        <dbReference type="Proteomes" id="UP000494245"/>
    </source>
</evidence>
<reference evidence="2 3" key="1">
    <citation type="submission" date="2020-04" db="EMBL/GenBank/DDBJ databases">
        <authorList>
            <consortium name="Desulfovibrio sp. FSS-1 genome sequencing consortium"/>
            <person name="Shimoshige H."/>
            <person name="Kobayashi H."/>
            <person name="Maekawa T."/>
        </authorList>
    </citation>
    <scope>NUCLEOTIDE SEQUENCE [LARGE SCALE GENOMIC DNA]</scope>
    <source>
        <strain evidence="2 3">SIID29052-01</strain>
    </source>
</reference>
<dbReference type="AlphaFoldDB" id="A0A6V8LP46"/>
<comment type="caution">
    <text evidence="2">The sequence shown here is derived from an EMBL/GenBank/DDBJ whole genome shotgun (WGS) entry which is preliminary data.</text>
</comment>
<dbReference type="Proteomes" id="UP000494245">
    <property type="component" value="Unassembled WGS sequence"/>
</dbReference>
<dbReference type="Pfam" id="PF09345">
    <property type="entry name" value="SiaC"/>
    <property type="match status" value="1"/>
</dbReference>
<dbReference type="InterPro" id="IPR018530">
    <property type="entry name" value="SiaC"/>
</dbReference>
<organism evidence="2 3">
    <name type="scientific">Fundidesulfovibrio magnetotacticus</name>
    <dbReference type="NCBI Taxonomy" id="2730080"/>
    <lineage>
        <taxon>Bacteria</taxon>
        <taxon>Pseudomonadati</taxon>
        <taxon>Thermodesulfobacteriota</taxon>
        <taxon>Desulfovibrionia</taxon>
        <taxon>Desulfovibrionales</taxon>
        <taxon>Desulfovibrionaceae</taxon>
        <taxon>Fundidesulfovibrio</taxon>
    </lineage>
</organism>
<proteinExistence type="predicted"/>
<feature type="domain" description="SiaC family regulatory phosphoprotein" evidence="1">
    <location>
        <begin position="6"/>
        <end position="122"/>
    </location>
</feature>
<dbReference type="RefSeq" id="WP_173080247.1">
    <property type="nucleotide sequence ID" value="NZ_BLTE01000001.1"/>
</dbReference>